<name>A0A5M4B7Q8_9FLAO</name>
<dbReference type="Proteomes" id="UP000398217">
    <property type="component" value="Unassembled WGS sequence"/>
</dbReference>
<dbReference type="Pfam" id="PF00132">
    <property type="entry name" value="Hexapep"/>
    <property type="match status" value="1"/>
</dbReference>
<dbReference type="PANTHER" id="PTHR23416:SF23">
    <property type="entry name" value="ACETYLTRANSFERASE C18B11.09C-RELATED"/>
    <property type="match status" value="1"/>
</dbReference>
<dbReference type="CDD" id="cd04647">
    <property type="entry name" value="LbH_MAT_like"/>
    <property type="match status" value="1"/>
</dbReference>
<dbReference type="EMBL" id="BLBC01000005">
    <property type="protein sequence ID" value="GET45287.1"/>
    <property type="molecule type" value="Genomic_DNA"/>
</dbReference>
<evidence type="ECO:0000256" key="3">
    <source>
        <dbReference type="ARBA" id="ARBA00022737"/>
    </source>
</evidence>
<evidence type="ECO:0008006" key="8">
    <source>
        <dbReference type="Google" id="ProtNLM"/>
    </source>
</evidence>
<keyword evidence="2" id="KW-0808">Transferase</keyword>
<dbReference type="InterPro" id="IPR011004">
    <property type="entry name" value="Trimer_LpxA-like_sf"/>
</dbReference>
<accession>A0A5M4B7Q8</accession>
<dbReference type="InterPro" id="IPR051159">
    <property type="entry name" value="Hexapeptide_acetyltransf"/>
</dbReference>
<keyword evidence="7" id="KW-1185">Reference proteome</keyword>
<organism evidence="6 7">
    <name type="scientific">Capnocytophaga felis</name>
    <dbReference type="NCBI Taxonomy" id="2267611"/>
    <lineage>
        <taxon>Bacteria</taxon>
        <taxon>Pseudomonadati</taxon>
        <taxon>Bacteroidota</taxon>
        <taxon>Flavobacteriia</taxon>
        <taxon>Flavobacteriales</taxon>
        <taxon>Flavobacteriaceae</taxon>
        <taxon>Capnocytophaga</taxon>
    </lineage>
</organism>
<feature type="transmembrane region" description="Helical" evidence="5">
    <location>
        <begin position="12"/>
        <end position="33"/>
    </location>
</feature>
<evidence type="ECO:0000256" key="1">
    <source>
        <dbReference type="ARBA" id="ARBA00007274"/>
    </source>
</evidence>
<dbReference type="Gene3D" id="2.160.10.10">
    <property type="entry name" value="Hexapeptide repeat proteins"/>
    <property type="match status" value="1"/>
</dbReference>
<dbReference type="InterPro" id="IPR001451">
    <property type="entry name" value="Hexapep"/>
</dbReference>
<evidence type="ECO:0000313" key="6">
    <source>
        <dbReference type="EMBL" id="GET45287.1"/>
    </source>
</evidence>
<keyword evidence="5" id="KW-1133">Transmembrane helix</keyword>
<evidence type="ECO:0000256" key="5">
    <source>
        <dbReference type="SAM" id="Phobius"/>
    </source>
</evidence>
<keyword evidence="4" id="KW-0012">Acyltransferase</keyword>
<keyword evidence="5" id="KW-0812">Transmembrane</keyword>
<dbReference type="SUPFAM" id="SSF51161">
    <property type="entry name" value="Trimeric LpxA-like enzymes"/>
    <property type="match status" value="1"/>
</dbReference>
<evidence type="ECO:0000313" key="7">
    <source>
        <dbReference type="Proteomes" id="UP000398217"/>
    </source>
</evidence>
<dbReference type="InterPro" id="IPR018357">
    <property type="entry name" value="Hexapep_transf_CS"/>
</dbReference>
<dbReference type="GO" id="GO:0005829">
    <property type="term" value="C:cytosol"/>
    <property type="evidence" value="ECO:0007669"/>
    <property type="project" value="TreeGrafter"/>
</dbReference>
<sequence>MEIKILKKMKDKLMIFLLKLKIHKIFFVLYEYLPFLLKLKKYQLESGQKINFISQGGYTLHLLGDLKKFKIDATSHLKSDTLIECSGGVEIGAYFHTGRGLTIFSTNHNYESNSSIPYDEEDIIKSVTIKDFVWIGSNVTIVPGVTIGEGAVVGAGSVVTKNIPDCAVVGGNPAKILKYRNKDLFYELKKQGKFY</sequence>
<proteinExistence type="inferred from homology"/>
<dbReference type="AlphaFoldDB" id="A0A5M4B7Q8"/>
<dbReference type="PROSITE" id="PS00101">
    <property type="entry name" value="HEXAPEP_TRANSFERASES"/>
    <property type="match status" value="1"/>
</dbReference>
<keyword evidence="3" id="KW-0677">Repeat</keyword>
<dbReference type="PANTHER" id="PTHR23416">
    <property type="entry name" value="SIALIC ACID SYNTHASE-RELATED"/>
    <property type="match status" value="1"/>
</dbReference>
<protein>
    <recommendedName>
        <fullName evidence="8">Acetyltransferase</fullName>
    </recommendedName>
</protein>
<evidence type="ECO:0000256" key="4">
    <source>
        <dbReference type="ARBA" id="ARBA00023315"/>
    </source>
</evidence>
<dbReference type="GO" id="GO:0008374">
    <property type="term" value="F:O-acyltransferase activity"/>
    <property type="evidence" value="ECO:0007669"/>
    <property type="project" value="TreeGrafter"/>
</dbReference>
<dbReference type="RefSeq" id="WP_173014956.1">
    <property type="nucleotide sequence ID" value="NZ_BLBC01000005.1"/>
</dbReference>
<comment type="similarity">
    <text evidence="1">Belongs to the transferase hexapeptide repeat family.</text>
</comment>
<evidence type="ECO:0000256" key="2">
    <source>
        <dbReference type="ARBA" id="ARBA00022679"/>
    </source>
</evidence>
<keyword evidence="5" id="KW-0472">Membrane</keyword>
<comment type="caution">
    <text evidence="6">The sequence shown here is derived from an EMBL/GenBank/DDBJ whole genome shotgun (WGS) entry which is preliminary data.</text>
</comment>
<gene>
    <name evidence="6" type="ORF">RCZ01_05890</name>
</gene>
<reference evidence="7" key="1">
    <citation type="journal article" date="2020" name="Int. J. Syst. Evol. Microbiol.">
        <title>Capnocytophaga felis sp. nov. isolated from the feline oral cavity.</title>
        <authorList>
            <person name="Suzuki M."/>
            <person name="Umeda K."/>
            <person name="Kimura M."/>
            <person name="Imaoka K."/>
            <person name="Morikawa S."/>
            <person name="Maeda K."/>
        </authorList>
    </citation>
    <scope>NUCLEOTIDE SEQUENCE [LARGE SCALE GENOMIC DNA]</scope>
    <source>
        <strain evidence="7">KC07070</strain>
    </source>
</reference>